<proteinExistence type="inferred from homology"/>
<dbReference type="InterPro" id="IPR016156">
    <property type="entry name" value="FAD/NAD-linked_Rdtase_dimer_sf"/>
</dbReference>
<evidence type="ECO:0000259" key="16">
    <source>
        <dbReference type="Pfam" id="PF18267"/>
    </source>
</evidence>
<dbReference type="Pfam" id="PF18267">
    <property type="entry name" value="Rubredoxin_C"/>
    <property type="match status" value="1"/>
</dbReference>
<accession>A0ABV7FNU1</accession>
<comment type="pathway">
    <text evidence="4">Nitrogen metabolism; nitrate reduction (assimilation).</text>
</comment>
<dbReference type="Pfam" id="PF07992">
    <property type="entry name" value="Pyr_redox_2"/>
    <property type="match status" value="1"/>
</dbReference>
<dbReference type="InterPro" id="IPR041854">
    <property type="entry name" value="BFD-like_2Fe2S-bd_dom_sf"/>
</dbReference>
<evidence type="ECO:0000313" key="17">
    <source>
        <dbReference type="EMBL" id="MFC3120177.1"/>
    </source>
</evidence>
<keyword evidence="13" id="KW-0472">Membrane</keyword>
<feature type="domain" description="BFD-like [2Fe-2S]-binding" evidence="14">
    <location>
        <begin position="428"/>
        <end position="476"/>
    </location>
</feature>
<keyword evidence="7" id="KW-0285">Flavoprotein</keyword>
<dbReference type="Gene3D" id="3.30.390.30">
    <property type="match status" value="1"/>
</dbReference>
<keyword evidence="10" id="KW-0560">Oxidoreductase</keyword>
<feature type="transmembrane region" description="Helical" evidence="13">
    <location>
        <begin position="568"/>
        <end position="587"/>
    </location>
</feature>
<dbReference type="EMBL" id="JBHRSW010000004">
    <property type="protein sequence ID" value="MFC3120177.1"/>
    <property type="molecule type" value="Genomic_DNA"/>
</dbReference>
<evidence type="ECO:0000259" key="15">
    <source>
        <dbReference type="Pfam" id="PF07992"/>
    </source>
</evidence>
<reference evidence="18" key="1">
    <citation type="journal article" date="2019" name="Int. J. Syst. Evol. Microbiol.">
        <title>The Global Catalogue of Microorganisms (GCM) 10K type strain sequencing project: providing services to taxonomists for standard genome sequencing and annotation.</title>
        <authorList>
            <consortium name="The Broad Institute Genomics Platform"/>
            <consortium name="The Broad Institute Genome Sequencing Center for Infectious Disease"/>
            <person name="Wu L."/>
            <person name="Ma J."/>
        </authorList>
    </citation>
    <scope>NUCLEOTIDE SEQUENCE [LARGE SCALE GENOMIC DNA]</scope>
    <source>
        <strain evidence="18">KCTC 52473</strain>
    </source>
</reference>
<dbReference type="PRINTS" id="PR00469">
    <property type="entry name" value="PNDRDTASEII"/>
</dbReference>
<evidence type="ECO:0000256" key="6">
    <source>
        <dbReference type="ARBA" id="ARBA00022617"/>
    </source>
</evidence>
<dbReference type="InterPro" id="IPR007419">
    <property type="entry name" value="BFD-like_2Fe2S-bd_dom"/>
</dbReference>
<comment type="cofactor">
    <cofactor evidence="3">
        <name>FAD</name>
        <dbReference type="ChEBI" id="CHEBI:57692"/>
    </cofactor>
</comment>
<evidence type="ECO:0000256" key="8">
    <source>
        <dbReference type="ARBA" id="ARBA00022723"/>
    </source>
</evidence>
<organism evidence="17 18">
    <name type="scientific">Agaribacter flavus</name>
    <dbReference type="NCBI Taxonomy" id="1902781"/>
    <lineage>
        <taxon>Bacteria</taxon>
        <taxon>Pseudomonadati</taxon>
        <taxon>Pseudomonadota</taxon>
        <taxon>Gammaproteobacteria</taxon>
        <taxon>Alteromonadales</taxon>
        <taxon>Alteromonadaceae</taxon>
        <taxon>Agaribacter</taxon>
    </lineage>
</organism>
<keyword evidence="9" id="KW-0274">FAD</keyword>
<dbReference type="InterPro" id="IPR036188">
    <property type="entry name" value="FAD/NAD-bd_sf"/>
</dbReference>
<gene>
    <name evidence="17" type="ORF">ACFOHL_00915</name>
</gene>
<keyword evidence="18" id="KW-1185">Reference proteome</keyword>
<feature type="transmembrane region" description="Helical" evidence="13">
    <location>
        <begin position="487"/>
        <end position="507"/>
    </location>
</feature>
<dbReference type="SUPFAM" id="SSF51905">
    <property type="entry name" value="FAD/NAD(P)-binding domain"/>
    <property type="match status" value="1"/>
</dbReference>
<feature type="transmembrane region" description="Helical" evidence="13">
    <location>
        <begin position="630"/>
        <end position="650"/>
    </location>
</feature>
<keyword evidence="6" id="KW-0349">Heme</keyword>
<dbReference type="Gene3D" id="3.50.50.60">
    <property type="entry name" value="FAD/NAD(P)-binding domain"/>
    <property type="match status" value="2"/>
</dbReference>
<dbReference type="InterPro" id="IPR023753">
    <property type="entry name" value="FAD/NAD-binding_dom"/>
</dbReference>
<dbReference type="InterPro" id="IPR052034">
    <property type="entry name" value="NasD-like"/>
</dbReference>
<evidence type="ECO:0000256" key="5">
    <source>
        <dbReference type="ARBA" id="ARBA00010429"/>
    </source>
</evidence>
<keyword evidence="12" id="KW-0411">Iron-sulfur</keyword>
<dbReference type="PANTHER" id="PTHR43809">
    <property type="entry name" value="NITRITE REDUCTASE (NADH) LARGE SUBUNIT"/>
    <property type="match status" value="1"/>
</dbReference>
<comment type="cofactor">
    <cofactor evidence="2">
        <name>[4Fe-4S] cluster</name>
        <dbReference type="ChEBI" id="CHEBI:49883"/>
    </cofactor>
</comment>
<evidence type="ECO:0000256" key="10">
    <source>
        <dbReference type="ARBA" id="ARBA00023002"/>
    </source>
</evidence>
<dbReference type="RefSeq" id="WP_376918319.1">
    <property type="nucleotide sequence ID" value="NZ_JBHRSW010000004.1"/>
</dbReference>
<protein>
    <submittedName>
        <fullName evidence="17">FAD-dependent oxidoreductase</fullName>
    </submittedName>
</protein>
<sequence>MTLAVETPQASNTSETVPYDLIVVGNGPVGVHFVNQLHKQGYEGSIAVFGEEECGPYNRVKLSSFLNGDMPLSALDNPINAQSNIVEHLHCRIENIDPALQIVTDQQGISYRFKKLVLATGSTPHVPQIEGSELTGVYCFRNMKDTQALYARRLKSRTTVVIGGGLLGLETAKAMLKYSTEVLLVHHSPRLMNRQLDDEAARRLQDYAESTGIKVRVGCQVSKIVGERTVQSIVINNTEEIICDTVIFTTGIRPSTQLAMDARITVNRGIKIDETLSTSAQNIYAIGECADFNGQVYGLVAPGLEQASILANNLTGKSFVYKGASLITELKVMGLSVFSMGLVGEEYEAQIDENIIYQDEEVYRRLLLYKGRLVGAICVGDSPELKQLQKAVESRARVLPWNKKRFMSFGRLFSDKSTSPASFSDNTVICNCQQVTAGQIRQCAKLNNNNIAIVEDTLGVSKVCGTCKPLVQAMLDQKVEQLPVKKVLLVSSILAAIVAALLVFLPSPLAPQSVQDTNISWLWTDGLARQISGFVILGLTALGLLFSLRKRMTKITWLSFDFWRGWHVILTAIALATLFAHTGISMGEGINRWLIVNFVAIIAVGVLSGITASMEGYWASSTLKSIKRKLVWGHILAFWPFPILLAYHVLSVYYF</sequence>
<keyword evidence="13" id="KW-1133">Transmembrane helix</keyword>
<comment type="cofactor">
    <cofactor evidence="1">
        <name>siroheme</name>
        <dbReference type="ChEBI" id="CHEBI:60052"/>
    </cofactor>
</comment>
<comment type="caution">
    <text evidence="17">The sequence shown here is derived from an EMBL/GenBank/DDBJ whole genome shotgun (WGS) entry which is preliminary data.</text>
</comment>
<evidence type="ECO:0000256" key="11">
    <source>
        <dbReference type="ARBA" id="ARBA00023004"/>
    </source>
</evidence>
<feature type="domain" description="NADH-rubredoxin oxidoreductase C-terminal" evidence="16">
    <location>
        <begin position="328"/>
        <end position="395"/>
    </location>
</feature>
<evidence type="ECO:0000256" key="7">
    <source>
        <dbReference type="ARBA" id="ARBA00022630"/>
    </source>
</evidence>
<feature type="transmembrane region" description="Helical" evidence="13">
    <location>
        <begin position="593"/>
        <end position="618"/>
    </location>
</feature>
<dbReference type="Proteomes" id="UP001595478">
    <property type="component" value="Unassembled WGS sequence"/>
</dbReference>
<evidence type="ECO:0000256" key="9">
    <source>
        <dbReference type="ARBA" id="ARBA00022827"/>
    </source>
</evidence>
<feature type="domain" description="FAD/NAD(P)-binding" evidence="15">
    <location>
        <begin position="19"/>
        <end position="294"/>
    </location>
</feature>
<evidence type="ECO:0000256" key="13">
    <source>
        <dbReference type="SAM" id="Phobius"/>
    </source>
</evidence>
<dbReference type="Pfam" id="PF04324">
    <property type="entry name" value="Fer2_BFD"/>
    <property type="match status" value="1"/>
</dbReference>
<evidence type="ECO:0000256" key="1">
    <source>
        <dbReference type="ARBA" id="ARBA00001929"/>
    </source>
</evidence>
<keyword evidence="13" id="KW-0812">Transmembrane</keyword>
<dbReference type="PRINTS" id="PR00368">
    <property type="entry name" value="FADPNR"/>
</dbReference>
<evidence type="ECO:0000256" key="4">
    <source>
        <dbReference type="ARBA" id="ARBA00005096"/>
    </source>
</evidence>
<evidence type="ECO:0000313" key="18">
    <source>
        <dbReference type="Proteomes" id="UP001595478"/>
    </source>
</evidence>
<evidence type="ECO:0000256" key="3">
    <source>
        <dbReference type="ARBA" id="ARBA00001974"/>
    </source>
</evidence>
<evidence type="ECO:0000259" key="14">
    <source>
        <dbReference type="Pfam" id="PF04324"/>
    </source>
</evidence>
<dbReference type="InterPro" id="IPR041575">
    <property type="entry name" value="Rubredoxin_C"/>
</dbReference>
<dbReference type="PANTHER" id="PTHR43809:SF1">
    <property type="entry name" value="NITRITE REDUCTASE (NADH) LARGE SUBUNIT"/>
    <property type="match status" value="1"/>
</dbReference>
<keyword evidence="11" id="KW-0408">Iron</keyword>
<comment type="similarity">
    <text evidence="5">Belongs to the nitrite and sulfite reductase 4Fe-4S domain family.</text>
</comment>
<evidence type="ECO:0000256" key="12">
    <source>
        <dbReference type="ARBA" id="ARBA00023014"/>
    </source>
</evidence>
<keyword evidence="8" id="KW-0479">Metal-binding</keyword>
<name>A0ABV7FNU1_9ALTE</name>
<dbReference type="Gene3D" id="1.10.10.1100">
    <property type="entry name" value="BFD-like [2Fe-2S]-binding domain"/>
    <property type="match status" value="1"/>
</dbReference>
<feature type="transmembrane region" description="Helical" evidence="13">
    <location>
        <begin position="527"/>
        <end position="548"/>
    </location>
</feature>
<evidence type="ECO:0000256" key="2">
    <source>
        <dbReference type="ARBA" id="ARBA00001966"/>
    </source>
</evidence>